<keyword evidence="3" id="KW-1185">Reference proteome</keyword>
<accession>A0A917V3C4</accession>
<organism evidence="2 3">
    <name type="scientific">Nocardia camponoti</name>
    <dbReference type="NCBI Taxonomy" id="1616106"/>
    <lineage>
        <taxon>Bacteria</taxon>
        <taxon>Bacillati</taxon>
        <taxon>Actinomycetota</taxon>
        <taxon>Actinomycetes</taxon>
        <taxon>Mycobacteriales</taxon>
        <taxon>Nocardiaceae</taxon>
        <taxon>Nocardia</taxon>
    </lineage>
</organism>
<evidence type="ECO:0000313" key="3">
    <source>
        <dbReference type="Proteomes" id="UP000612956"/>
    </source>
</evidence>
<dbReference type="InterPro" id="IPR003776">
    <property type="entry name" value="YcaO-like_dom"/>
</dbReference>
<comment type="caution">
    <text evidence="2">The sequence shown here is derived from an EMBL/GenBank/DDBJ whole genome shotgun (WGS) entry which is preliminary data.</text>
</comment>
<sequence length="313" mass="35193">MHDWSKMQSDSRGLPELAEIPVRYFARRCQADPNLWGVKAGIRVTHSGQSRPVVGFSCGEEPEAAWQRARSELFERLLTAWLKMSWAEASFRESVAPSTAAAIESLIGRDATGLAFHPDSSQARAHATFELMERHILGRIWYDDLRIQPLESSPRWSAPNVETALYTTVRQVELGHFVLSSIYDKRNEIFVVGSAIRETMNEAAEHAWEEAAVMHDSQLNDSQSPYVRPQSRERHRSLRGALSKDRFRHLQSKVGSTGEGGMRAIAVPSRLAREQLVQTSVGCLVRSWVPTGDFALVSDYRAANTDIVRDPFC</sequence>
<name>A0A917V3C4_9NOCA</name>
<proteinExistence type="predicted"/>
<evidence type="ECO:0000259" key="1">
    <source>
        <dbReference type="Pfam" id="PF02624"/>
    </source>
</evidence>
<dbReference type="Proteomes" id="UP000612956">
    <property type="component" value="Unassembled WGS sequence"/>
</dbReference>
<gene>
    <name evidence="2" type="ORF">GCM10011591_02040</name>
</gene>
<feature type="domain" description="YcaO" evidence="1">
    <location>
        <begin position="105"/>
        <end position="154"/>
    </location>
</feature>
<dbReference type="Gene3D" id="3.30.1330.230">
    <property type="match status" value="1"/>
</dbReference>
<dbReference type="Pfam" id="PF02624">
    <property type="entry name" value="YcaO"/>
    <property type="match status" value="1"/>
</dbReference>
<dbReference type="AlphaFoldDB" id="A0A917V3C4"/>
<reference evidence="2" key="1">
    <citation type="journal article" date="2014" name="Int. J. Syst. Evol. Microbiol.">
        <title>Complete genome sequence of Corynebacterium casei LMG S-19264T (=DSM 44701T), isolated from a smear-ripened cheese.</title>
        <authorList>
            <consortium name="US DOE Joint Genome Institute (JGI-PGF)"/>
            <person name="Walter F."/>
            <person name="Albersmeier A."/>
            <person name="Kalinowski J."/>
            <person name="Ruckert C."/>
        </authorList>
    </citation>
    <scope>NUCLEOTIDE SEQUENCE</scope>
    <source>
        <strain evidence="2">CGMCC 4.7278</strain>
    </source>
</reference>
<evidence type="ECO:0000313" key="2">
    <source>
        <dbReference type="EMBL" id="GGK33951.1"/>
    </source>
</evidence>
<dbReference type="EMBL" id="BMMW01000001">
    <property type="protein sequence ID" value="GGK33951.1"/>
    <property type="molecule type" value="Genomic_DNA"/>
</dbReference>
<protein>
    <recommendedName>
        <fullName evidence="1">YcaO domain-containing protein</fullName>
    </recommendedName>
</protein>
<reference evidence="2" key="2">
    <citation type="submission" date="2020-09" db="EMBL/GenBank/DDBJ databases">
        <authorList>
            <person name="Sun Q."/>
            <person name="Zhou Y."/>
        </authorList>
    </citation>
    <scope>NUCLEOTIDE SEQUENCE</scope>
    <source>
        <strain evidence="2">CGMCC 4.7278</strain>
    </source>
</reference>